<keyword evidence="5" id="KW-1185">Reference proteome</keyword>
<dbReference type="InterPro" id="IPR036162">
    <property type="entry name" value="Resolvase-like_N_sf"/>
</dbReference>
<dbReference type="RefSeq" id="WP_072967674.1">
    <property type="nucleotide sequence ID" value="NZ_FRAJ01000014.1"/>
</dbReference>
<dbReference type="Proteomes" id="UP000184082">
    <property type="component" value="Unassembled WGS sequence"/>
</dbReference>
<accession>A0A1M6RDK6</accession>
<dbReference type="CDD" id="cd00338">
    <property type="entry name" value="Ser_Recombinase"/>
    <property type="match status" value="1"/>
</dbReference>
<reference evidence="4 5" key="1">
    <citation type="submission" date="2016-11" db="EMBL/GenBank/DDBJ databases">
        <authorList>
            <person name="Jaros S."/>
            <person name="Januszkiewicz K."/>
            <person name="Wedrychowicz H."/>
        </authorList>
    </citation>
    <scope>NUCLEOTIDE SEQUENCE [LARGE SCALE GENOMIC DNA]</scope>
    <source>
        <strain evidence="4 5">DSM 14501</strain>
    </source>
</reference>
<dbReference type="InterPro" id="IPR011109">
    <property type="entry name" value="DNA_bind_recombinase_dom"/>
</dbReference>
<dbReference type="GO" id="GO:0003677">
    <property type="term" value="F:DNA binding"/>
    <property type="evidence" value="ECO:0007669"/>
    <property type="project" value="InterPro"/>
</dbReference>
<feature type="domain" description="Resolvase/invertase-type recombinase catalytic" evidence="2">
    <location>
        <begin position="26"/>
        <end position="174"/>
    </location>
</feature>
<protein>
    <submittedName>
        <fullName evidence="4">Site-specific DNA recombinase</fullName>
    </submittedName>
</protein>
<dbReference type="Pfam" id="PF00239">
    <property type="entry name" value="Resolvase"/>
    <property type="match status" value="1"/>
</dbReference>
<dbReference type="PANTHER" id="PTHR30461:SF23">
    <property type="entry name" value="DNA RECOMBINASE-RELATED"/>
    <property type="match status" value="1"/>
</dbReference>
<name>A0A1M6RDK6_9FIRM</name>
<feature type="coiled-coil region" evidence="1">
    <location>
        <begin position="411"/>
        <end position="466"/>
    </location>
</feature>
<dbReference type="PROSITE" id="PS51736">
    <property type="entry name" value="RECOMBINASES_3"/>
    <property type="match status" value="1"/>
</dbReference>
<dbReference type="InterPro" id="IPR038109">
    <property type="entry name" value="DNA_bind_recomb_sf"/>
</dbReference>
<feature type="domain" description="Recombinase" evidence="3">
    <location>
        <begin position="183"/>
        <end position="309"/>
    </location>
</feature>
<dbReference type="GO" id="GO:0000150">
    <property type="term" value="F:DNA strand exchange activity"/>
    <property type="evidence" value="ECO:0007669"/>
    <property type="project" value="InterPro"/>
</dbReference>
<keyword evidence="1" id="KW-0175">Coiled coil</keyword>
<sequence>MAKKVSIIPAKPIAVIKGLPKETKKRVCAYCRVSTDTDEQLLSYEAQVTYYEDYIRKRPDWEYAGIYADEGITGTNTKYRAQFNRMIEDAMAGQFDMIITKSISRFARNTLDCLKYVRILKEKGIGVYFEKENIDTMDSKGEVLLTILSSLAQDESRSISENSRWGIVRRFQQGKVRVNHKKFMGYDKDENGDLIINEEQAEIVRRIFKEYLEGKSADKIAAGLTKDGIPTVTGKKKWHPTVITKMLKNEKYKGDALLQKTITVDFLTHKRVKNKGQAPQYYVENSHPAIISKEMFEAVQKEMKRRSDLRGFGDKERRSKHSSKYPFSGKIICGNCGAVYRRKRWGPTDKYKKYVWNCRTRDENGPKSCNMKAVDEEKLKAAFVRVTNKVIKDSDGFIKKMMDNIEKVLSENKDDEKIKAIDSRLEELREQITNLIRLNSRSSIDSDIYDEEYNRLVLEMENLRSKRLAYTKTEMECKNNYSRVREIERILKEHEPINRFDEELFRVLVEKIRVVSLVEVEFVLKTGVVVRDVLS</sequence>
<dbReference type="Pfam" id="PF13408">
    <property type="entry name" value="Zn_ribbon_recom"/>
    <property type="match status" value="1"/>
</dbReference>
<dbReference type="PROSITE" id="PS51737">
    <property type="entry name" value="RECOMBINASE_DNA_BIND"/>
    <property type="match status" value="1"/>
</dbReference>
<dbReference type="AlphaFoldDB" id="A0A1M6RDK6"/>
<evidence type="ECO:0000313" key="4">
    <source>
        <dbReference type="EMBL" id="SHK30539.1"/>
    </source>
</evidence>
<dbReference type="InterPro" id="IPR025827">
    <property type="entry name" value="Zn_ribbon_recom_dom"/>
</dbReference>
<dbReference type="InterPro" id="IPR006119">
    <property type="entry name" value="Resolv_N"/>
</dbReference>
<dbReference type="PANTHER" id="PTHR30461">
    <property type="entry name" value="DNA-INVERTASE FROM LAMBDOID PROPHAGE"/>
    <property type="match status" value="1"/>
</dbReference>
<gene>
    <name evidence="4" type="ORF">SAMN02745883_01754</name>
</gene>
<dbReference type="Pfam" id="PF07508">
    <property type="entry name" value="Recombinase"/>
    <property type="match status" value="1"/>
</dbReference>
<proteinExistence type="predicted"/>
<dbReference type="SMART" id="SM00857">
    <property type="entry name" value="Resolvase"/>
    <property type="match status" value="1"/>
</dbReference>
<dbReference type="SUPFAM" id="SSF53041">
    <property type="entry name" value="Resolvase-like"/>
    <property type="match status" value="1"/>
</dbReference>
<evidence type="ECO:0000259" key="3">
    <source>
        <dbReference type="PROSITE" id="PS51737"/>
    </source>
</evidence>
<evidence type="ECO:0000259" key="2">
    <source>
        <dbReference type="PROSITE" id="PS51736"/>
    </source>
</evidence>
<dbReference type="Gene3D" id="3.90.1750.20">
    <property type="entry name" value="Putative Large Serine Recombinase, Chain B, Domain 2"/>
    <property type="match status" value="1"/>
</dbReference>
<evidence type="ECO:0000256" key="1">
    <source>
        <dbReference type="SAM" id="Coils"/>
    </source>
</evidence>
<evidence type="ECO:0000313" key="5">
    <source>
        <dbReference type="Proteomes" id="UP000184082"/>
    </source>
</evidence>
<dbReference type="InterPro" id="IPR050639">
    <property type="entry name" value="SSR_resolvase"/>
</dbReference>
<organism evidence="4 5">
    <name type="scientific">Caminicella sporogenes DSM 14501</name>
    <dbReference type="NCBI Taxonomy" id="1121266"/>
    <lineage>
        <taxon>Bacteria</taxon>
        <taxon>Bacillati</taxon>
        <taxon>Bacillota</taxon>
        <taxon>Clostridia</taxon>
        <taxon>Peptostreptococcales</taxon>
        <taxon>Caminicellaceae</taxon>
        <taxon>Caminicella</taxon>
    </lineage>
</organism>
<dbReference type="STRING" id="1121266.SAMN02745883_01754"/>
<dbReference type="EMBL" id="FRAJ01000014">
    <property type="protein sequence ID" value="SHK30539.1"/>
    <property type="molecule type" value="Genomic_DNA"/>
</dbReference>
<dbReference type="Gene3D" id="3.40.50.1390">
    <property type="entry name" value="Resolvase, N-terminal catalytic domain"/>
    <property type="match status" value="1"/>
</dbReference>